<dbReference type="Pfam" id="PF00004">
    <property type="entry name" value="AAA"/>
    <property type="match status" value="1"/>
</dbReference>
<dbReference type="SUPFAM" id="SSF52540">
    <property type="entry name" value="P-loop containing nucleoside triphosphate hydrolases"/>
    <property type="match status" value="1"/>
</dbReference>
<accession>A0A0F9UUZ7</accession>
<dbReference type="InterPro" id="IPR027417">
    <property type="entry name" value="P-loop_NTPase"/>
</dbReference>
<dbReference type="EMBL" id="LAZR01000062">
    <property type="protein sequence ID" value="KKN96860.1"/>
    <property type="molecule type" value="Genomic_DNA"/>
</dbReference>
<reference evidence="4" key="1">
    <citation type="journal article" date="2015" name="Nature">
        <title>Complex archaea that bridge the gap between prokaryotes and eukaryotes.</title>
        <authorList>
            <person name="Spang A."/>
            <person name="Saw J.H."/>
            <person name="Jorgensen S.L."/>
            <person name="Zaremba-Niedzwiedzka K."/>
            <person name="Martijn J."/>
            <person name="Lind A.E."/>
            <person name="van Eijk R."/>
            <person name="Schleper C."/>
            <person name="Guy L."/>
            <person name="Ettema T.J."/>
        </authorList>
    </citation>
    <scope>NUCLEOTIDE SEQUENCE</scope>
</reference>
<keyword evidence="2" id="KW-0812">Transmembrane</keyword>
<proteinExistence type="predicted"/>
<evidence type="ECO:0000313" key="4">
    <source>
        <dbReference type="EMBL" id="KKN96860.1"/>
    </source>
</evidence>
<feature type="compositionally biased region" description="Basic and acidic residues" evidence="1">
    <location>
        <begin position="460"/>
        <end position="482"/>
    </location>
</feature>
<gene>
    <name evidence="4" type="ORF">LCGC14_0165040</name>
</gene>
<dbReference type="InterPro" id="IPR003960">
    <property type="entry name" value="ATPase_AAA_CS"/>
</dbReference>
<dbReference type="PANTHER" id="PTHR23070">
    <property type="entry name" value="BCS1 AAA-TYPE ATPASE"/>
    <property type="match status" value="1"/>
</dbReference>
<evidence type="ECO:0000256" key="2">
    <source>
        <dbReference type="SAM" id="Phobius"/>
    </source>
</evidence>
<dbReference type="PROSITE" id="PS00674">
    <property type="entry name" value="AAA"/>
    <property type="match status" value="1"/>
</dbReference>
<dbReference type="GO" id="GO:0016887">
    <property type="term" value="F:ATP hydrolysis activity"/>
    <property type="evidence" value="ECO:0007669"/>
    <property type="project" value="InterPro"/>
</dbReference>
<feature type="region of interest" description="Disordered" evidence="1">
    <location>
        <begin position="445"/>
        <end position="482"/>
    </location>
</feature>
<keyword evidence="2" id="KW-0472">Membrane</keyword>
<dbReference type="Gene3D" id="3.40.50.300">
    <property type="entry name" value="P-loop containing nucleotide triphosphate hydrolases"/>
    <property type="match status" value="1"/>
</dbReference>
<feature type="domain" description="ATPase AAA-type core" evidence="3">
    <location>
        <begin position="259"/>
        <end position="377"/>
    </location>
</feature>
<organism evidence="4">
    <name type="scientific">marine sediment metagenome</name>
    <dbReference type="NCBI Taxonomy" id="412755"/>
    <lineage>
        <taxon>unclassified sequences</taxon>
        <taxon>metagenomes</taxon>
        <taxon>ecological metagenomes</taxon>
    </lineage>
</organism>
<comment type="caution">
    <text evidence="4">The sequence shown here is derived from an EMBL/GenBank/DDBJ whole genome shotgun (WGS) entry which is preliminary data.</text>
</comment>
<feature type="transmembrane region" description="Helical" evidence="2">
    <location>
        <begin position="6"/>
        <end position="24"/>
    </location>
</feature>
<name>A0A0F9UUZ7_9ZZZZ</name>
<dbReference type="InterPro" id="IPR003959">
    <property type="entry name" value="ATPase_AAA_core"/>
</dbReference>
<evidence type="ECO:0000259" key="3">
    <source>
        <dbReference type="Pfam" id="PF00004"/>
    </source>
</evidence>
<protein>
    <recommendedName>
        <fullName evidence="3">ATPase AAA-type core domain-containing protein</fullName>
    </recommendedName>
</protein>
<dbReference type="AlphaFoldDB" id="A0A0F9UUZ7"/>
<sequence length="482" mass="54800">MDLLSNPLAILGGVGIGGLIVGFWRHIKTFLGQIVEHVVRTTTFQRGELTQGFKMYLFREFTASRYTSRTFFGDELFVRPERRRVLVAFEKLSTNVKIFRKGWRFLWVSESGNSDSEEGNRKGFVVRYLRGTFDPDELAVKAAEMYNSFRTDKSFNRYEVIYISGSSQYTVDKDTSQGPVLAGREDDDSAGYLLSMRQHRPLVWTHDDFGPQKVSEDEDALDSLIIHSALVDVVEEAKRWHKSRDWYFERSLPWRRGWLLHGRPGNGKTTLARAVAEDLNLPVYVYDLASMSNSEFSKEWNDMLDDTPCMALLEDIDTVFEGRENVIKSQMKQPLTFDCLLNRIDGVERVDGLFLIVTTNRLDVLDPALSGRQSGEIASRPGRINRILEIPNPEESGLRRLAERILVDCPEIVDDMIRKGLDNEDTIDQFQDRCGTEALKLYWERKDEQAESGDGGGHPADADGHAEPERSGVHAGSDGEAR</sequence>
<dbReference type="GO" id="GO:0005524">
    <property type="term" value="F:ATP binding"/>
    <property type="evidence" value="ECO:0007669"/>
    <property type="project" value="InterPro"/>
</dbReference>
<keyword evidence="2" id="KW-1133">Transmembrane helix</keyword>
<dbReference type="InterPro" id="IPR050747">
    <property type="entry name" value="Mitochondrial_chaperone_BCS1"/>
</dbReference>
<evidence type="ECO:0000256" key="1">
    <source>
        <dbReference type="SAM" id="MobiDB-lite"/>
    </source>
</evidence>